<dbReference type="EMBL" id="NMUH01000312">
    <property type="protein sequence ID" value="MQL76673.1"/>
    <property type="molecule type" value="Genomic_DNA"/>
</dbReference>
<evidence type="ECO:0000313" key="1">
    <source>
        <dbReference type="EMBL" id="MQL76673.1"/>
    </source>
</evidence>
<gene>
    <name evidence="1" type="ORF">Taro_009064</name>
</gene>
<keyword evidence="2" id="KW-1185">Reference proteome</keyword>
<organism evidence="1 2">
    <name type="scientific">Colocasia esculenta</name>
    <name type="common">Wild taro</name>
    <name type="synonym">Arum esculentum</name>
    <dbReference type="NCBI Taxonomy" id="4460"/>
    <lineage>
        <taxon>Eukaryota</taxon>
        <taxon>Viridiplantae</taxon>
        <taxon>Streptophyta</taxon>
        <taxon>Embryophyta</taxon>
        <taxon>Tracheophyta</taxon>
        <taxon>Spermatophyta</taxon>
        <taxon>Magnoliopsida</taxon>
        <taxon>Liliopsida</taxon>
        <taxon>Araceae</taxon>
        <taxon>Aroideae</taxon>
        <taxon>Colocasieae</taxon>
        <taxon>Colocasia</taxon>
    </lineage>
</organism>
<sequence length="286" mass="31424">MYWAPASAVPVPHFRELGPESLKVPGMGLQCVRLQVLVCRGGLVVDLPLVFADEDYGLGKLWFGGAVFRGGLRRDLNATALGVAFLLPLFGGRRLHGCRVSFAGQSADVGLVKATITQVAISSARPGEAAAQVSWRFEVLVEFSVRSRREDVVWSGGNAEGSPVFAFFAKCRPVGARTSEYDTGLSVVVRRLFRNASLVGYPRFFVSHARVFVVLGVCPGTVWYRRAGMRVRGYETERLFLCCVVRVGYWPDQLVVRSRVVASFLPTRALPALVVACVTCRLRFHL</sequence>
<dbReference type="AlphaFoldDB" id="A0A843U5C6"/>
<dbReference type="Proteomes" id="UP000652761">
    <property type="component" value="Unassembled WGS sequence"/>
</dbReference>
<evidence type="ECO:0000313" key="2">
    <source>
        <dbReference type="Proteomes" id="UP000652761"/>
    </source>
</evidence>
<reference evidence="1" key="1">
    <citation type="submission" date="2017-07" db="EMBL/GenBank/DDBJ databases">
        <title>Taro Niue Genome Assembly and Annotation.</title>
        <authorList>
            <person name="Atibalentja N."/>
            <person name="Keating K."/>
            <person name="Fields C.J."/>
        </authorList>
    </citation>
    <scope>NUCLEOTIDE SEQUENCE</scope>
    <source>
        <strain evidence="1">Niue_2</strain>
        <tissue evidence="1">Leaf</tissue>
    </source>
</reference>
<proteinExistence type="predicted"/>
<accession>A0A843U5C6</accession>
<protein>
    <submittedName>
        <fullName evidence="1">Uncharacterized protein</fullName>
    </submittedName>
</protein>
<comment type="caution">
    <text evidence="1">The sequence shown here is derived from an EMBL/GenBank/DDBJ whole genome shotgun (WGS) entry which is preliminary data.</text>
</comment>
<name>A0A843U5C6_COLES</name>